<reference evidence="1 2" key="1">
    <citation type="submission" date="2015-12" db="EMBL/GenBank/DDBJ databases">
        <title>Genome sequence of Aneurinibacillus soli.</title>
        <authorList>
            <person name="Lee J.S."/>
            <person name="Lee K.C."/>
            <person name="Kim K.K."/>
            <person name="Lee B.W."/>
        </authorList>
    </citation>
    <scope>NUCLEOTIDE SEQUENCE [LARGE SCALE GENOMIC DNA]</scope>
    <source>
        <strain evidence="1 2">CB4</strain>
    </source>
</reference>
<name>A0A0U5B7T3_9BACL</name>
<keyword evidence="2" id="KW-1185">Reference proteome</keyword>
<dbReference type="Proteomes" id="UP000217696">
    <property type="component" value="Chromosome"/>
</dbReference>
<dbReference type="InterPro" id="IPR051044">
    <property type="entry name" value="MAG_DAG_Lipase"/>
</dbReference>
<dbReference type="InterPro" id="IPR022742">
    <property type="entry name" value="Hydrolase_4"/>
</dbReference>
<dbReference type="EMBL" id="AP017312">
    <property type="protein sequence ID" value="BAU29423.1"/>
    <property type="molecule type" value="Genomic_DNA"/>
</dbReference>
<dbReference type="InterPro" id="IPR000073">
    <property type="entry name" value="AB_hydrolase_1"/>
</dbReference>
<organism evidence="1 2">
    <name type="scientific">Aneurinibacillus soli</name>
    <dbReference type="NCBI Taxonomy" id="1500254"/>
    <lineage>
        <taxon>Bacteria</taxon>
        <taxon>Bacillati</taxon>
        <taxon>Bacillota</taxon>
        <taxon>Bacilli</taxon>
        <taxon>Bacillales</taxon>
        <taxon>Paenibacillaceae</taxon>
        <taxon>Aneurinibacillus group</taxon>
        <taxon>Aneurinibacillus</taxon>
    </lineage>
</organism>
<accession>A0A0U5B7T3</accession>
<dbReference type="PRINTS" id="PR00111">
    <property type="entry name" value="ABHYDROLASE"/>
</dbReference>
<protein>
    <submittedName>
        <fullName evidence="1">Phospholipase YtpA</fullName>
        <ecNumber evidence="1">3.1.1.-</ecNumber>
    </submittedName>
</protein>
<dbReference type="KEGG" id="asoc:CB4_03623"/>
<evidence type="ECO:0000313" key="1">
    <source>
        <dbReference type="EMBL" id="BAU29423.1"/>
    </source>
</evidence>
<dbReference type="Gene3D" id="3.40.50.1820">
    <property type="entry name" value="alpha/beta hydrolase"/>
    <property type="match status" value="1"/>
</dbReference>
<dbReference type="EC" id="3.1.1.-" evidence="1"/>
<keyword evidence="1" id="KW-0378">Hydrolase</keyword>
<proteinExistence type="predicted"/>
<evidence type="ECO:0000313" key="2">
    <source>
        <dbReference type="Proteomes" id="UP000217696"/>
    </source>
</evidence>
<dbReference type="PANTHER" id="PTHR11614">
    <property type="entry name" value="PHOSPHOLIPASE-RELATED"/>
    <property type="match status" value="1"/>
</dbReference>
<dbReference type="SUPFAM" id="SSF53474">
    <property type="entry name" value="alpha/beta-Hydrolases"/>
    <property type="match status" value="1"/>
</dbReference>
<sequence length="271" mass="30705">MRVGEEGRRMNIYTECHMATHAHAIIVLVHGAGEYFARYEWLAGRLNEAGYHVIGGDLPGLGRSEGRRGHIDDFHQYYRAIDEWLARAYVYEKPVFLIGHSMGGLISIRYMEEKQPDIAGVVLSSPCLGLVRSIPPWLNGLASMLNAVVPRLRLSAGIGADEVSRDSLVAERYGTDPYITTRVSVRWYKQLSLAMEAAYQEADQYPAIPTLLMQAGDDRIVDVEAVRRWVRSQPVECIDYVEWSGLYHEIFNEPEKTKVVDQLLSWLADHI</sequence>
<dbReference type="Pfam" id="PF12146">
    <property type="entry name" value="Hydrolase_4"/>
    <property type="match status" value="1"/>
</dbReference>
<dbReference type="InterPro" id="IPR029058">
    <property type="entry name" value="AB_hydrolase_fold"/>
</dbReference>
<dbReference type="AlphaFoldDB" id="A0A0U5B7T3"/>
<gene>
    <name evidence="1" type="primary">ytpA</name>
    <name evidence="1" type="ORF">CB4_03623</name>
</gene>
<dbReference type="GO" id="GO:0016787">
    <property type="term" value="F:hydrolase activity"/>
    <property type="evidence" value="ECO:0007669"/>
    <property type="project" value="UniProtKB-KW"/>
</dbReference>